<dbReference type="InterPro" id="IPR036464">
    <property type="entry name" value="Rubisco_LSMT_subst-bd_sf"/>
</dbReference>
<dbReference type="InterPro" id="IPR015353">
    <property type="entry name" value="Rubisco_LSMT_subst-bd"/>
</dbReference>
<dbReference type="GO" id="GO:0005634">
    <property type="term" value="C:nucleus"/>
    <property type="evidence" value="ECO:0007669"/>
    <property type="project" value="UniProtKB-SubCell"/>
</dbReference>
<dbReference type="InterPro" id="IPR001214">
    <property type="entry name" value="SET_dom"/>
</dbReference>
<dbReference type="Proteomes" id="UP000799750">
    <property type="component" value="Unassembled WGS sequence"/>
</dbReference>
<dbReference type="AlphaFoldDB" id="A0A6A6QDY9"/>
<feature type="domain" description="SET" evidence="7">
    <location>
        <begin position="25"/>
        <end position="262"/>
    </location>
</feature>
<dbReference type="SUPFAM" id="SSF82199">
    <property type="entry name" value="SET domain"/>
    <property type="match status" value="1"/>
</dbReference>
<comment type="subcellular location">
    <subcellularLocation>
        <location evidence="1 6">Nucleus</location>
    </subcellularLocation>
</comment>
<dbReference type="GO" id="GO:0032259">
    <property type="term" value="P:methylation"/>
    <property type="evidence" value="ECO:0007669"/>
    <property type="project" value="UniProtKB-KW"/>
</dbReference>
<dbReference type="Pfam" id="PF00856">
    <property type="entry name" value="SET"/>
    <property type="match status" value="1"/>
</dbReference>
<dbReference type="PIRSF" id="PIRSF011771">
    <property type="entry name" value="RMS1_SET"/>
    <property type="match status" value="1"/>
</dbReference>
<dbReference type="CDD" id="cd19178">
    <property type="entry name" value="SET_SETD6"/>
    <property type="match status" value="1"/>
</dbReference>
<dbReference type="EMBL" id="MU004197">
    <property type="protein sequence ID" value="KAF2490492.1"/>
    <property type="molecule type" value="Genomic_DNA"/>
</dbReference>
<comment type="similarity">
    <text evidence="6">Belongs to the class V-like SAM-binding methyltransferase superfamily. Histone-lysine methyltransferase family. SETD6 subfamily.</text>
</comment>
<evidence type="ECO:0000256" key="4">
    <source>
        <dbReference type="ARBA" id="ARBA00022691"/>
    </source>
</evidence>
<reference evidence="8" key="1">
    <citation type="journal article" date="2020" name="Stud. Mycol.">
        <title>101 Dothideomycetes genomes: a test case for predicting lifestyles and emergence of pathogens.</title>
        <authorList>
            <person name="Haridas S."/>
            <person name="Albert R."/>
            <person name="Binder M."/>
            <person name="Bloem J."/>
            <person name="Labutti K."/>
            <person name="Salamov A."/>
            <person name="Andreopoulos B."/>
            <person name="Baker S."/>
            <person name="Barry K."/>
            <person name="Bills G."/>
            <person name="Bluhm B."/>
            <person name="Cannon C."/>
            <person name="Castanera R."/>
            <person name="Culley D."/>
            <person name="Daum C."/>
            <person name="Ezra D."/>
            <person name="Gonzalez J."/>
            <person name="Henrissat B."/>
            <person name="Kuo A."/>
            <person name="Liang C."/>
            <person name="Lipzen A."/>
            <person name="Lutzoni F."/>
            <person name="Magnuson J."/>
            <person name="Mondo S."/>
            <person name="Nolan M."/>
            <person name="Ohm R."/>
            <person name="Pangilinan J."/>
            <person name="Park H.-J."/>
            <person name="Ramirez L."/>
            <person name="Alfaro M."/>
            <person name="Sun H."/>
            <person name="Tritt A."/>
            <person name="Yoshinaga Y."/>
            <person name="Zwiers L.-H."/>
            <person name="Turgeon B."/>
            <person name="Goodwin S."/>
            <person name="Spatafora J."/>
            <person name="Crous P."/>
            <person name="Grigoriev I."/>
        </authorList>
    </citation>
    <scope>NUCLEOTIDE SEQUENCE</scope>
    <source>
        <strain evidence="8">CBS 269.34</strain>
    </source>
</reference>
<dbReference type="SUPFAM" id="SSF81822">
    <property type="entry name" value="RuBisCo LSMT C-terminal, substrate-binding domain"/>
    <property type="match status" value="1"/>
</dbReference>
<accession>A0A6A6QDY9</accession>
<evidence type="ECO:0000313" key="8">
    <source>
        <dbReference type="EMBL" id="KAF2490492.1"/>
    </source>
</evidence>
<evidence type="ECO:0000313" key="9">
    <source>
        <dbReference type="Proteomes" id="UP000799750"/>
    </source>
</evidence>
<keyword evidence="5 6" id="KW-0539">Nucleus</keyword>
<sequence length="472" mass="53048">MADDFHSKSETFMAWLNNSSATISNKIALRDLRQKDAGRGVVATSDIEEDELLFSIPRTSVLSVENSQLSKKAPSLFTELDPWLSLIVVMIYEYLQGSSSIWKPYFDILPAEFDTLMFWNEEELAELQASAVREKIGKTDADKTFEELLVPLIREHADTFFAGANMQLTDPDLVTLAHRMGSTIMAYAFDIEPVETEKEADEDGYVSEDEDEALPKGMVPLADMLNADADWNNARLFYEDEVLTMKALKPIKTGDEIFNDYGPLPRSDLLRRYGYITDNYTPYDVVEISLELVCDIIKNEGKINQSSIESRIEYLDERGVASSGYDISAPSIHTSIASVLSPDLIVLVESLLLPEAEWARRKKNSLMSTETLSPNGAETLLKIVQARAAQYPTTLAEDFSEISNFRNQIGESHQLSVSEKRRAMAKDVRHGEKHILSEAMKALTVFSPFTKKPEKRNDGAALYTGPNKKRRV</sequence>
<comment type="function">
    <text evidence="6">S-adenosyl-L-methionine-dependent protein-lysine N-methyltransferase that monomethylates 60S ribosomal protein L42.</text>
</comment>
<keyword evidence="2 6" id="KW-0489">Methyltransferase</keyword>
<name>A0A6A6QDY9_9PEZI</name>
<dbReference type="EC" id="2.1.1.-" evidence="6"/>
<dbReference type="Pfam" id="PF09273">
    <property type="entry name" value="Rubis-subs-bind"/>
    <property type="match status" value="1"/>
</dbReference>
<keyword evidence="9" id="KW-1185">Reference proteome</keyword>
<evidence type="ECO:0000256" key="6">
    <source>
        <dbReference type="PIRNR" id="PIRNR011771"/>
    </source>
</evidence>
<evidence type="ECO:0000256" key="2">
    <source>
        <dbReference type="ARBA" id="ARBA00022603"/>
    </source>
</evidence>
<dbReference type="Gene3D" id="3.90.1410.10">
    <property type="entry name" value="set domain protein methyltransferase, domain 1"/>
    <property type="match status" value="1"/>
</dbReference>
<dbReference type="PANTHER" id="PTHR13271">
    <property type="entry name" value="UNCHARACTERIZED PUTATIVE METHYLTRANSFERASE"/>
    <property type="match status" value="1"/>
</dbReference>
<evidence type="ECO:0000256" key="5">
    <source>
        <dbReference type="ARBA" id="ARBA00023242"/>
    </source>
</evidence>
<evidence type="ECO:0000256" key="1">
    <source>
        <dbReference type="ARBA" id="ARBA00004123"/>
    </source>
</evidence>
<dbReference type="OrthoDB" id="341421at2759"/>
<dbReference type="PANTHER" id="PTHR13271:SF34">
    <property type="entry name" value="N-LYSINE METHYLTRANSFERASE SETD6"/>
    <property type="match status" value="1"/>
</dbReference>
<dbReference type="InterPro" id="IPR011383">
    <property type="entry name" value="N-lys_methylase_SETD6"/>
</dbReference>
<proteinExistence type="inferred from homology"/>
<dbReference type="InterPro" id="IPR050600">
    <property type="entry name" value="SETD3_SETD6_MTase"/>
</dbReference>
<dbReference type="InterPro" id="IPR044430">
    <property type="entry name" value="SETD6_SET"/>
</dbReference>
<dbReference type="FunFam" id="3.90.1410.10:FF:000007">
    <property type="entry name" value="Ribosomal lysine N-methyltransferase 4"/>
    <property type="match status" value="1"/>
</dbReference>
<evidence type="ECO:0000256" key="3">
    <source>
        <dbReference type="ARBA" id="ARBA00022679"/>
    </source>
</evidence>
<protein>
    <recommendedName>
        <fullName evidence="6">Ribosomal lysine N-methyltransferase 4</fullName>
        <ecNumber evidence="6">2.1.1.-</ecNumber>
    </recommendedName>
</protein>
<dbReference type="PROSITE" id="PS50280">
    <property type="entry name" value="SET"/>
    <property type="match status" value="1"/>
</dbReference>
<organism evidence="8 9">
    <name type="scientific">Lophium mytilinum</name>
    <dbReference type="NCBI Taxonomy" id="390894"/>
    <lineage>
        <taxon>Eukaryota</taxon>
        <taxon>Fungi</taxon>
        <taxon>Dikarya</taxon>
        <taxon>Ascomycota</taxon>
        <taxon>Pezizomycotina</taxon>
        <taxon>Dothideomycetes</taxon>
        <taxon>Pleosporomycetidae</taxon>
        <taxon>Mytilinidiales</taxon>
        <taxon>Mytilinidiaceae</taxon>
        <taxon>Lophium</taxon>
    </lineage>
</organism>
<dbReference type="InterPro" id="IPR046341">
    <property type="entry name" value="SET_dom_sf"/>
</dbReference>
<gene>
    <name evidence="8" type="ORF">BU16DRAFT_470652</name>
</gene>
<dbReference type="GO" id="GO:0016279">
    <property type="term" value="F:protein-lysine N-methyltransferase activity"/>
    <property type="evidence" value="ECO:0007669"/>
    <property type="project" value="UniProtKB-UniRule"/>
</dbReference>
<dbReference type="Gene3D" id="3.90.1420.10">
    <property type="entry name" value="Rubisco LSMT, substrate-binding domain"/>
    <property type="match status" value="1"/>
</dbReference>
<keyword evidence="4 6" id="KW-0949">S-adenosyl-L-methionine</keyword>
<keyword evidence="3 6" id="KW-0808">Transferase</keyword>
<evidence type="ECO:0000259" key="7">
    <source>
        <dbReference type="PROSITE" id="PS50280"/>
    </source>
</evidence>